<evidence type="ECO:0000256" key="4">
    <source>
        <dbReference type="ARBA" id="ARBA00022679"/>
    </source>
</evidence>
<dbReference type="Pfam" id="PF01453">
    <property type="entry name" value="B_lectin"/>
    <property type="match status" value="1"/>
</dbReference>
<comment type="catalytic activity">
    <reaction evidence="17 18">
        <text>L-seryl-[protein] + ATP = O-phospho-L-seryl-[protein] + ADP + H(+)</text>
        <dbReference type="Rhea" id="RHEA:17989"/>
        <dbReference type="Rhea" id="RHEA-COMP:9863"/>
        <dbReference type="Rhea" id="RHEA-COMP:11604"/>
        <dbReference type="ChEBI" id="CHEBI:15378"/>
        <dbReference type="ChEBI" id="CHEBI:29999"/>
        <dbReference type="ChEBI" id="CHEBI:30616"/>
        <dbReference type="ChEBI" id="CHEBI:83421"/>
        <dbReference type="ChEBI" id="CHEBI:456216"/>
        <dbReference type="EC" id="2.7.11.1"/>
    </reaction>
</comment>
<keyword evidence="9 18" id="KW-0418">Kinase</keyword>
<keyword evidence="10 18" id="KW-0067">ATP-binding</keyword>
<feature type="signal peptide" evidence="21">
    <location>
        <begin position="1"/>
        <end position="17"/>
    </location>
</feature>
<dbReference type="PROSITE" id="PS00107">
    <property type="entry name" value="PROTEIN_KINASE_ATP"/>
    <property type="match status" value="1"/>
</dbReference>
<evidence type="ECO:0000256" key="6">
    <source>
        <dbReference type="ARBA" id="ARBA00022729"/>
    </source>
</evidence>
<dbReference type="InterPro" id="IPR000719">
    <property type="entry name" value="Prot_kinase_dom"/>
</dbReference>
<dbReference type="GO" id="GO:0005524">
    <property type="term" value="F:ATP binding"/>
    <property type="evidence" value="ECO:0007669"/>
    <property type="project" value="UniProtKB-UniRule"/>
</dbReference>
<dbReference type="InterPro" id="IPR036426">
    <property type="entry name" value="Bulb-type_lectin_dom_sf"/>
</dbReference>
<keyword evidence="11 20" id="KW-1133">Transmembrane helix</keyword>
<dbReference type="SUPFAM" id="SSF56112">
    <property type="entry name" value="Protein kinase-like (PK-like)"/>
    <property type="match status" value="1"/>
</dbReference>
<dbReference type="GO" id="GO:0106310">
    <property type="term" value="F:protein serine kinase activity"/>
    <property type="evidence" value="ECO:0007669"/>
    <property type="project" value="RHEA"/>
</dbReference>
<dbReference type="InterPro" id="IPR017441">
    <property type="entry name" value="Protein_kinase_ATP_BS"/>
</dbReference>
<evidence type="ECO:0000256" key="1">
    <source>
        <dbReference type="ARBA" id="ARBA00004479"/>
    </source>
</evidence>
<accession>A0A059D582</accession>
<keyword evidence="5 20" id="KW-0812">Transmembrane</keyword>
<dbReference type="GO" id="GO:0004674">
    <property type="term" value="F:protein serine/threonine kinase activity"/>
    <property type="evidence" value="ECO:0007669"/>
    <property type="project" value="UniProtKB-KW"/>
</dbReference>
<dbReference type="EC" id="2.7.11.1" evidence="18"/>
<dbReference type="Gramene" id="KCW85883">
    <property type="protein sequence ID" value="KCW85883"/>
    <property type="gene ID" value="EUGRSUZ_B02605"/>
</dbReference>
<evidence type="ECO:0000256" key="5">
    <source>
        <dbReference type="ARBA" id="ARBA00022692"/>
    </source>
</evidence>
<dbReference type="Pfam" id="PF08276">
    <property type="entry name" value="PAN_2"/>
    <property type="match status" value="1"/>
</dbReference>
<dbReference type="PROSITE" id="PS00108">
    <property type="entry name" value="PROTEIN_KINASE_ST"/>
    <property type="match status" value="1"/>
</dbReference>
<dbReference type="FunFam" id="1.10.510.10:FF:000237">
    <property type="entry name" value="G-type lectin S-receptor-like serine/threonine-protein kinase"/>
    <property type="match status" value="1"/>
</dbReference>
<keyword evidence="14" id="KW-0675">Receptor</keyword>
<evidence type="ECO:0000256" key="8">
    <source>
        <dbReference type="ARBA" id="ARBA00022741"/>
    </source>
</evidence>
<gene>
    <name evidence="24" type="ORF">EUGRSUZ_B02605</name>
</gene>
<keyword evidence="12 20" id="KW-0472">Membrane</keyword>
<dbReference type="eggNOG" id="ENOG502QQEW">
    <property type="taxonomic scope" value="Eukaryota"/>
</dbReference>
<evidence type="ECO:0000256" key="14">
    <source>
        <dbReference type="ARBA" id="ARBA00023170"/>
    </source>
</evidence>
<organism evidence="24">
    <name type="scientific">Eucalyptus grandis</name>
    <name type="common">Flooded gum</name>
    <dbReference type="NCBI Taxonomy" id="71139"/>
    <lineage>
        <taxon>Eukaryota</taxon>
        <taxon>Viridiplantae</taxon>
        <taxon>Streptophyta</taxon>
        <taxon>Embryophyta</taxon>
        <taxon>Tracheophyta</taxon>
        <taxon>Spermatophyta</taxon>
        <taxon>Magnoliopsida</taxon>
        <taxon>eudicotyledons</taxon>
        <taxon>Gunneridae</taxon>
        <taxon>Pentapetalae</taxon>
        <taxon>rosids</taxon>
        <taxon>malvids</taxon>
        <taxon>Myrtales</taxon>
        <taxon>Myrtaceae</taxon>
        <taxon>Myrtoideae</taxon>
        <taxon>Eucalypteae</taxon>
        <taxon>Eucalyptus</taxon>
    </lineage>
</organism>
<keyword evidence="13" id="KW-1015">Disulfide bond</keyword>
<evidence type="ECO:0000256" key="19">
    <source>
        <dbReference type="PROSITE-ProRule" id="PRU10141"/>
    </source>
</evidence>
<keyword evidence="3" id="KW-0245">EGF-like domain</keyword>
<dbReference type="AlphaFoldDB" id="A0A059D582"/>
<keyword evidence="6 21" id="KW-0732">Signal</keyword>
<keyword evidence="4 18" id="KW-0808">Transferase</keyword>
<name>A0A059D582_EUCGR</name>
<evidence type="ECO:0000256" key="10">
    <source>
        <dbReference type="ARBA" id="ARBA00022840"/>
    </source>
</evidence>
<keyword evidence="7" id="KW-0430">Lectin</keyword>
<dbReference type="Gene3D" id="1.10.510.10">
    <property type="entry name" value="Transferase(Phosphotransferase) domain 1"/>
    <property type="match status" value="1"/>
</dbReference>
<evidence type="ECO:0000256" key="21">
    <source>
        <dbReference type="SAM" id="SignalP"/>
    </source>
</evidence>
<comment type="catalytic activity">
    <reaction evidence="16 18">
        <text>L-threonyl-[protein] + ATP = O-phospho-L-threonyl-[protein] + ADP + H(+)</text>
        <dbReference type="Rhea" id="RHEA:46608"/>
        <dbReference type="Rhea" id="RHEA-COMP:11060"/>
        <dbReference type="Rhea" id="RHEA-COMP:11605"/>
        <dbReference type="ChEBI" id="CHEBI:15378"/>
        <dbReference type="ChEBI" id="CHEBI:30013"/>
        <dbReference type="ChEBI" id="CHEBI:30616"/>
        <dbReference type="ChEBI" id="CHEBI:61977"/>
        <dbReference type="ChEBI" id="CHEBI:456216"/>
        <dbReference type="EC" id="2.7.11.1"/>
    </reaction>
</comment>
<protein>
    <recommendedName>
        <fullName evidence="18">Receptor-like serine/threonine-protein kinase</fullName>
        <ecNumber evidence="18">2.7.11.1</ecNumber>
    </recommendedName>
</protein>
<dbReference type="CDD" id="cd01098">
    <property type="entry name" value="PAN_AP_plant"/>
    <property type="match status" value="1"/>
</dbReference>
<evidence type="ECO:0000256" key="18">
    <source>
        <dbReference type="PIRNR" id="PIRNR000641"/>
    </source>
</evidence>
<dbReference type="SMART" id="SM00220">
    <property type="entry name" value="S_TKc"/>
    <property type="match status" value="1"/>
</dbReference>
<comment type="subcellular location">
    <subcellularLocation>
        <location evidence="1">Membrane</location>
        <topology evidence="1">Single-pass type I membrane protein</topology>
    </subcellularLocation>
</comment>
<evidence type="ECO:0000256" key="7">
    <source>
        <dbReference type="ARBA" id="ARBA00022734"/>
    </source>
</evidence>
<evidence type="ECO:0000256" key="2">
    <source>
        <dbReference type="ARBA" id="ARBA00022527"/>
    </source>
</evidence>
<dbReference type="FunFam" id="3.30.200.20:FF:000059">
    <property type="entry name" value="S-receptor-like serine/threonine-protein kinase"/>
    <property type="match status" value="1"/>
</dbReference>
<evidence type="ECO:0000256" key="16">
    <source>
        <dbReference type="ARBA" id="ARBA00047899"/>
    </source>
</evidence>
<dbReference type="FunCoup" id="A0A059D582">
    <property type="interactions" value="89"/>
</dbReference>
<dbReference type="PANTHER" id="PTHR47976">
    <property type="entry name" value="G-TYPE LECTIN S-RECEPTOR-LIKE SERINE/THREONINE-PROTEIN KINASE SD2-5"/>
    <property type="match status" value="1"/>
</dbReference>
<dbReference type="InterPro" id="IPR003609">
    <property type="entry name" value="Pan_app"/>
</dbReference>
<evidence type="ECO:0000259" key="22">
    <source>
        <dbReference type="PROSITE" id="PS50011"/>
    </source>
</evidence>
<comment type="similarity">
    <text evidence="18">Belongs to the protein kinase superfamily. Ser/Thr protein kinase family.</text>
</comment>
<feature type="chain" id="PRO_5001575866" description="Receptor-like serine/threonine-protein kinase" evidence="21">
    <location>
        <begin position="18"/>
        <end position="805"/>
    </location>
</feature>
<evidence type="ECO:0000259" key="23">
    <source>
        <dbReference type="PROSITE" id="PS50927"/>
    </source>
</evidence>
<dbReference type="FunFam" id="2.90.10.10:FF:000013">
    <property type="entry name" value="G-type lectin S-receptor-like serine/threonine-protein kinase LECRK1"/>
    <property type="match status" value="1"/>
</dbReference>
<dbReference type="PROSITE" id="PS50927">
    <property type="entry name" value="BULB_LECTIN"/>
    <property type="match status" value="1"/>
</dbReference>
<evidence type="ECO:0000256" key="12">
    <source>
        <dbReference type="ARBA" id="ARBA00023136"/>
    </source>
</evidence>
<evidence type="ECO:0000256" key="3">
    <source>
        <dbReference type="ARBA" id="ARBA00022536"/>
    </source>
</evidence>
<dbReference type="InterPro" id="IPR051343">
    <property type="entry name" value="G-type_lectin_kinases/EP1-like"/>
</dbReference>
<evidence type="ECO:0000256" key="15">
    <source>
        <dbReference type="ARBA" id="ARBA00023180"/>
    </source>
</evidence>
<evidence type="ECO:0000256" key="9">
    <source>
        <dbReference type="ARBA" id="ARBA00022777"/>
    </source>
</evidence>
<evidence type="ECO:0000256" key="13">
    <source>
        <dbReference type="ARBA" id="ARBA00023157"/>
    </source>
</evidence>
<dbReference type="PROSITE" id="PS50011">
    <property type="entry name" value="PROTEIN_KINASE_DOM"/>
    <property type="match status" value="1"/>
</dbReference>
<dbReference type="Gene3D" id="2.90.10.10">
    <property type="entry name" value="Bulb-type lectin domain"/>
    <property type="match status" value="1"/>
</dbReference>
<feature type="domain" description="Bulb-type lectin" evidence="23">
    <location>
        <begin position="19"/>
        <end position="144"/>
    </location>
</feature>
<dbReference type="InterPro" id="IPR008271">
    <property type="entry name" value="Ser/Thr_kinase_AS"/>
</dbReference>
<dbReference type="OMA" id="GGWTPVW"/>
<evidence type="ECO:0000256" key="11">
    <source>
        <dbReference type="ARBA" id="ARBA00022989"/>
    </source>
</evidence>
<dbReference type="SUPFAM" id="SSF51110">
    <property type="entry name" value="alpha-D-mannose-specific plant lectins"/>
    <property type="match status" value="1"/>
</dbReference>
<keyword evidence="8 18" id="KW-0547">Nucleotide-binding</keyword>
<sequence length="805" mass="90258">MLYLWLFLFPVLSVAQADITVGSSLTAASGNSSWLSPSGDFTFGFRSLSNGNNAKDERLFLLSIWYNKIPSKTVVWFANGDRPAPENSKLALTSNLGLVLTDPQGKELWKSESILGDVSRAIFNDTGNFVILDSKSEKLWQSFEDPRDTLLPSQTLGKNELLASRRSEEIFSRGKFQLRMLDRGDLVLNTINLPSNHANEEYNITKTAGDSNRSASSGKELENGEEVYLSQAKVPSASDFYLRVTLDFDGVLTQYVHPRNSNTDGNWSILWTQPDNICSAIVSRNGIGVCGYNSICTLGENNRPNCRCPDRYTLVDPSDEHGNCVPNFTLSSCLEDEDKRNHGSAEDIYAFVELKNTAFPPAGYEMLAPFSEDECRNSCLHDCMCAAAVYRDGVNCWKKRLPLSNGRVDPQFNGKAMIKVPKSDLPLPPTNDSKFPIPELKVKEKNPRTWILAGSLLLGTSVLVNILFIGASTLGFCVIYRNKPEKINLRENLVETNLRCFTYQELFKATDGFKEELGRGAFGIVYKGFIPSDVAVAVKKLTNVFQDKEKEFRTEMNVIGQTHHKNLVRLLGFCDEGQERLLVYEFLSNGTLWSLLFTGESRPSWNQRCQIASAIARGLLYLHEECTMQIIHCDIKPRNILLDEYYNARISDFGLAKLLKMDQSYTLTNIRGTRGYVAPEWFRSLPITAKVDVYSYGVLLLEIICCRSCLGGEMGGERERELLTDWAYDCFMDGKLDALVEGDIEALSEREKLKNLAMVAFWCVQEDPSLRPTMKKVTQMLDGTVEVPVPPCPFAFSSCTTIIPK</sequence>
<dbReference type="GO" id="GO:0030246">
    <property type="term" value="F:carbohydrate binding"/>
    <property type="evidence" value="ECO:0007669"/>
    <property type="project" value="UniProtKB-KW"/>
</dbReference>
<proteinExistence type="inferred from homology"/>
<dbReference type="EMBL" id="KK198754">
    <property type="protein sequence ID" value="KCW85883.1"/>
    <property type="molecule type" value="Genomic_DNA"/>
</dbReference>
<dbReference type="InParanoid" id="A0A059D582"/>
<dbReference type="InterPro" id="IPR024171">
    <property type="entry name" value="SRK-like_kinase"/>
</dbReference>
<evidence type="ECO:0000256" key="20">
    <source>
        <dbReference type="SAM" id="Phobius"/>
    </source>
</evidence>
<dbReference type="InterPro" id="IPR011009">
    <property type="entry name" value="Kinase-like_dom_sf"/>
</dbReference>
<evidence type="ECO:0000313" key="24">
    <source>
        <dbReference type="EMBL" id="KCW85883.1"/>
    </source>
</evidence>
<feature type="domain" description="Protein kinase" evidence="22">
    <location>
        <begin position="511"/>
        <end position="785"/>
    </location>
</feature>
<dbReference type="SMART" id="SM00108">
    <property type="entry name" value="B_lectin"/>
    <property type="match status" value="1"/>
</dbReference>
<dbReference type="InterPro" id="IPR001480">
    <property type="entry name" value="Bulb-type_lectin_dom"/>
</dbReference>
<dbReference type="GO" id="GO:0004672">
    <property type="term" value="F:protein kinase activity"/>
    <property type="evidence" value="ECO:0000318"/>
    <property type="project" value="GO_Central"/>
</dbReference>
<dbReference type="GO" id="GO:0016020">
    <property type="term" value="C:membrane"/>
    <property type="evidence" value="ECO:0007669"/>
    <property type="project" value="UniProtKB-SubCell"/>
</dbReference>
<dbReference type="PANTHER" id="PTHR47976:SF15">
    <property type="entry name" value="G-TYPE LECTIN S-RECEPTOR-LIKE SERINE_THREONINE-PROTEIN KINASE RLK1"/>
    <property type="match status" value="1"/>
</dbReference>
<keyword evidence="15" id="KW-0325">Glycoprotein</keyword>
<evidence type="ECO:0000256" key="17">
    <source>
        <dbReference type="ARBA" id="ARBA00048679"/>
    </source>
</evidence>
<feature type="binding site" evidence="19">
    <location>
        <position position="540"/>
    </location>
    <ligand>
        <name>ATP</name>
        <dbReference type="ChEBI" id="CHEBI:30616"/>
    </ligand>
</feature>
<dbReference type="PIRSF" id="PIRSF000641">
    <property type="entry name" value="SRK"/>
    <property type="match status" value="1"/>
</dbReference>
<feature type="transmembrane region" description="Helical" evidence="20">
    <location>
        <begin position="450"/>
        <end position="480"/>
    </location>
</feature>
<dbReference type="Gene3D" id="3.30.200.20">
    <property type="entry name" value="Phosphorylase Kinase, domain 1"/>
    <property type="match status" value="1"/>
</dbReference>
<keyword evidence="2 18" id="KW-0723">Serine/threonine-protein kinase</keyword>
<reference evidence="24" key="1">
    <citation type="submission" date="2013-07" db="EMBL/GenBank/DDBJ databases">
        <title>The genome of Eucalyptus grandis.</title>
        <authorList>
            <person name="Schmutz J."/>
            <person name="Hayes R."/>
            <person name="Myburg A."/>
            <person name="Tuskan G."/>
            <person name="Grattapaglia D."/>
            <person name="Rokhsar D.S."/>
        </authorList>
    </citation>
    <scope>NUCLEOTIDE SEQUENCE</scope>
    <source>
        <tissue evidence="24">Leaf extractions</tissue>
    </source>
</reference>
<dbReference type="CDD" id="cd00028">
    <property type="entry name" value="B_lectin"/>
    <property type="match status" value="1"/>
</dbReference>
<dbReference type="Pfam" id="PF00069">
    <property type="entry name" value="Pkinase"/>
    <property type="match status" value="1"/>
</dbReference>